<evidence type="ECO:0000313" key="1">
    <source>
        <dbReference type="EMBL" id="TCJ23053.1"/>
    </source>
</evidence>
<proteinExistence type="predicted"/>
<dbReference type="Proteomes" id="UP000295453">
    <property type="component" value="Unassembled WGS sequence"/>
</dbReference>
<comment type="caution">
    <text evidence="1">The sequence shown here is derived from an EMBL/GenBank/DDBJ whole genome shotgun (WGS) entry which is preliminary data.</text>
</comment>
<dbReference type="OrthoDB" id="4727201at2"/>
<name>A0A4R1BYB0_9ACTN</name>
<gene>
    <name evidence="1" type="ORF">EPD65_11870</name>
</gene>
<dbReference type="AlphaFoldDB" id="A0A4R1BYB0"/>
<reference evidence="1 2" key="1">
    <citation type="submission" date="2019-03" db="EMBL/GenBank/DDBJ databases">
        <authorList>
            <person name="Kim M.K.M."/>
        </authorList>
    </citation>
    <scope>NUCLEOTIDE SEQUENCE [LARGE SCALE GENOMIC DNA]</scope>
    <source>
        <strain evidence="1 2">18JY15-6</strain>
    </source>
</reference>
<keyword evidence="2" id="KW-1185">Reference proteome</keyword>
<protein>
    <recommendedName>
        <fullName evidence="3">ImmA/IrrE family metallo-endopeptidase</fullName>
    </recommendedName>
</protein>
<sequence>MEINPWRRLRELAHVTLLWHDGGSMGHTSHRFQAISLRRGMTWAERRCTVQHELLHLERGWQPLGLRAKDEELVRRETSRLMLPSIETVGEAIAWSHSIEEAADELGVDVYVLRKRLRHLHPAERHYLSRRLTDD</sequence>
<dbReference type="RefSeq" id="WP_131584396.1">
    <property type="nucleotide sequence ID" value="NZ_SJZJ01000019.1"/>
</dbReference>
<evidence type="ECO:0008006" key="3">
    <source>
        <dbReference type="Google" id="ProtNLM"/>
    </source>
</evidence>
<dbReference type="EMBL" id="SJZJ01000019">
    <property type="protein sequence ID" value="TCJ23053.1"/>
    <property type="molecule type" value="Genomic_DNA"/>
</dbReference>
<accession>A0A4R1BYB0</accession>
<evidence type="ECO:0000313" key="2">
    <source>
        <dbReference type="Proteomes" id="UP000295453"/>
    </source>
</evidence>
<organism evidence="1 2">
    <name type="scientific">Nocardioides jejuensis</name>
    <dbReference type="NCBI Taxonomy" id="2502782"/>
    <lineage>
        <taxon>Bacteria</taxon>
        <taxon>Bacillati</taxon>
        <taxon>Actinomycetota</taxon>
        <taxon>Actinomycetes</taxon>
        <taxon>Propionibacteriales</taxon>
        <taxon>Nocardioidaceae</taxon>
        <taxon>Nocardioides</taxon>
    </lineage>
</organism>